<dbReference type="AlphaFoldDB" id="A0A5K7XGK8"/>
<sequence length="134" mass="14074">MANKIKNNVADAGDAVAKAAKDLGSRIATGAEDAVDFVKEKTGMGDPGEGTDRGVAAIKDHMDVIASCGKKVGVVDHVEGAAIKLTKNDSPDGQHHFVPVNWVARVDRHVHLAKNSKETEENWKPDASSCACGT</sequence>
<dbReference type="EMBL" id="AP021861">
    <property type="protein sequence ID" value="BBO35172.1"/>
    <property type="molecule type" value="Genomic_DNA"/>
</dbReference>
<reference evidence="2" key="1">
    <citation type="submission" date="2019-10" db="EMBL/GenBank/DDBJ databases">
        <title>Lacipirellula parvula gen. nov., sp. nov., representing a lineage of planctomycetes widespread in freshwater anoxic habitats, and description of the family Lacipirellulaceae.</title>
        <authorList>
            <person name="Dedysh S.N."/>
            <person name="Kulichevskaya I.S."/>
            <person name="Beletsky A.V."/>
            <person name="Rakitin A.L."/>
            <person name="Mardanov A.V."/>
            <person name="Ivanova A.A."/>
            <person name="Saltykova V.X."/>
            <person name="Rijpstra W.I.C."/>
            <person name="Sinninghe Damste J.S."/>
            <person name="Ravin N.V."/>
        </authorList>
    </citation>
    <scope>NUCLEOTIDE SEQUENCE [LARGE SCALE GENOMIC DNA]</scope>
    <source>
        <strain evidence="2">PX69</strain>
    </source>
</reference>
<proteinExistence type="predicted"/>
<accession>A0A5K7XGK8</accession>
<name>A0A5K7XGK8_9BACT</name>
<dbReference type="InterPro" id="IPR018684">
    <property type="entry name" value="DUF2171"/>
</dbReference>
<dbReference type="Proteomes" id="UP000326837">
    <property type="component" value="Chromosome"/>
</dbReference>
<keyword evidence="2" id="KW-1185">Reference proteome</keyword>
<evidence type="ECO:0008006" key="3">
    <source>
        <dbReference type="Google" id="ProtNLM"/>
    </source>
</evidence>
<evidence type="ECO:0000313" key="2">
    <source>
        <dbReference type="Proteomes" id="UP000326837"/>
    </source>
</evidence>
<organism evidence="1 2">
    <name type="scientific">Lacipirellula parvula</name>
    <dbReference type="NCBI Taxonomy" id="2650471"/>
    <lineage>
        <taxon>Bacteria</taxon>
        <taxon>Pseudomonadati</taxon>
        <taxon>Planctomycetota</taxon>
        <taxon>Planctomycetia</taxon>
        <taxon>Pirellulales</taxon>
        <taxon>Lacipirellulaceae</taxon>
        <taxon>Lacipirellula</taxon>
    </lineage>
</organism>
<dbReference type="Pfam" id="PF09939">
    <property type="entry name" value="DUF2171"/>
    <property type="match status" value="1"/>
</dbReference>
<gene>
    <name evidence="1" type="ORF">PLANPX_4784</name>
</gene>
<evidence type="ECO:0000313" key="1">
    <source>
        <dbReference type="EMBL" id="BBO35172.1"/>
    </source>
</evidence>
<protein>
    <recommendedName>
        <fullName evidence="3">DUF2171 domain-containing protein</fullName>
    </recommendedName>
</protein>
<dbReference type="RefSeq" id="WP_152100609.1">
    <property type="nucleotide sequence ID" value="NZ_AP021861.1"/>
</dbReference>
<dbReference type="KEGG" id="lpav:PLANPX_4784"/>